<keyword evidence="1" id="KW-0479">Metal-binding</keyword>
<evidence type="ECO:0000313" key="7">
    <source>
        <dbReference type="Proteomes" id="UP000824890"/>
    </source>
</evidence>
<gene>
    <name evidence="6" type="ORF">HID58_079318</name>
</gene>
<dbReference type="InterPro" id="IPR001841">
    <property type="entry name" value="Znf_RING"/>
</dbReference>
<dbReference type="PROSITE" id="PS50089">
    <property type="entry name" value="ZF_RING_2"/>
    <property type="match status" value="1"/>
</dbReference>
<dbReference type="SMART" id="SM00184">
    <property type="entry name" value="RING"/>
    <property type="match status" value="1"/>
</dbReference>
<evidence type="ECO:0000256" key="3">
    <source>
        <dbReference type="ARBA" id="ARBA00022833"/>
    </source>
</evidence>
<dbReference type="InterPro" id="IPR051834">
    <property type="entry name" value="RING_finger_E3_ligase"/>
</dbReference>
<accession>A0ABQ7Y3C8</accession>
<reference evidence="6 7" key="1">
    <citation type="submission" date="2021-05" db="EMBL/GenBank/DDBJ databases">
        <title>Genome Assembly of Synthetic Allotetraploid Brassica napus Reveals Homoeologous Exchanges between Subgenomes.</title>
        <authorList>
            <person name="Davis J.T."/>
        </authorList>
    </citation>
    <scope>NUCLEOTIDE SEQUENCE [LARGE SCALE GENOMIC DNA]</scope>
    <source>
        <strain evidence="7">cv. Da-Ae</strain>
        <tissue evidence="6">Seedling</tissue>
    </source>
</reference>
<evidence type="ECO:0000256" key="1">
    <source>
        <dbReference type="ARBA" id="ARBA00022723"/>
    </source>
</evidence>
<dbReference type="PANTHER" id="PTHR45931:SF3">
    <property type="entry name" value="RING ZINC FINGER-CONTAINING PROTEIN"/>
    <property type="match status" value="1"/>
</dbReference>
<dbReference type="EMBL" id="JAGKQM010000018">
    <property type="protein sequence ID" value="KAH0862107.1"/>
    <property type="molecule type" value="Genomic_DNA"/>
</dbReference>
<comment type="caution">
    <text evidence="6">The sequence shown here is derived from an EMBL/GenBank/DDBJ whole genome shotgun (WGS) entry which is preliminary data.</text>
</comment>
<dbReference type="InterPro" id="IPR013083">
    <property type="entry name" value="Znf_RING/FYVE/PHD"/>
</dbReference>
<keyword evidence="3" id="KW-0862">Zinc</keyword>
<evidence type="ECO:0000256" key="4">
    <source>
        <dbReference type="PROSITE-ProRule" id="PRU00175"/>
    </source>
</evidence>
<dbReference type="PANTHER" id="PTHR45931">
    <property type="entry name" value="SI:CH211-59O9.10"/>
    <property type="match status" value="1"/>
</dbReference>
<name>A0ABQ7Y3C8_BRANA</name>
<proteinExistence type="predicted"/>
<keyword evidence="7" id="KW-1185">Reference proteome</keyword>
<sequence length="73" mass="7991">MTMESSFHSTNGVQVAYDVTISDKTSTSICLESFTNGDVLISLPCTHSFHSLCLNPWLKTCGDCPYCLRAIAK</sequence>
<dbReference type="Proteomes" id="UP000824890">
    <property type="component" value="Unassembled WGS sequence"/>
</dbReference>
<evidence type="ECO:0000256" key="2">
    <source>
        <dbReference type="ARBA" id="ARBA00022771"/>
    </source>
</evidence>
<dbReference type="Gene3D" id="3.30.40.10">
    <property type="entry name" value="Zinc/RING finger domain, C3HC4 (zinc finger)"/>
    <property type="match status" value="1"/>
</dbReference>
<dbReference type="SUPFAM" id="SSF57850">
    <property type="entry name" value="RING/U-box"/>
    <property type="match status" value="1"/>
</dbReference>
<organism evidence="6 7">
    <name type="scientific">Brassica napus</name>
    <name type="common">Rape</name>
    <dbReference type="NCBI Taxonomy" id="3708"/>
    <lineage>
        <taxon>Eukaryota</taxon>
        <taxon>Viridiplantae</taxon>
        <taxon>Streptophyta</taxon>
        <taxon>Embryophyta</taxon>
        <taxon>Tracheophyta</taxon>
        <taxon>Spermatophyta</taxon>
        <taxon>Magnoliopsida</taxon>
        <taxon>eudicotyledons</taxon>
        <taxon>Gunneridae</taxon>
        <taxon>Pentapetalae</taxon>
        <taxon>rosids</taxon>
        <taxon>malvids</taxon>
        <taxon>Brassicales</taxon>
        <taxon>Brassicaceae</taxon>
        <taxon>Brassiceae</taxon>
        <taxon>Brassica</taxon>
    </lineage>
</organism>
<feature type="domain" description="RING-type" evidence="5">
    <location>
        <begin position="29"/>
        <end position="67"/>
    </location>
</feature>
<protein>
    <recommendedName>
        <fullName evidence="5">RING-type domain-containing protein</fullName>
    </recommendedName>
</protein>
<evidence type="ECO:0000313" key="6">
    <source>
        <dbReference type="EMBL" id="KAH0862107.1"/>
    </source>
</evidence>
<keyword evidence="2 4" id="KW-0863">Zinc-finger</keyword>
<dbReference type="Pfam" id="PF13639">
    <property type="entry name" value="zf-RING_2"/>
    <property type="match status" value="1"/>
</dbReference>
<evidence type="ECO:0000259" key="5">
    <source>
        <dbReference type="PROSITE" id="PS50089"/>
    </source>
</evidence>